<dbReference type="AlphaFoldDB" id="A0A8J7KUB2"/>
<protein>
    <submittedName>
        <fullName evidence="4">LCP family protein</fullName>
    </submittedName>
</protein>
<reference evidence="4" key="1">
    <citation type="submission" date="2020-12" db="EMBL/GenBank/DDBJ databases">
        <title>M. sibirica DSM 26468T genome.</title>
        <authorList>
            <person name="Thieme N."/>
            <person name="Rettenmaier R."/>
            <person name="Zverlov V."/>
            <person name="Liebl W."/>
        </authorList>
    </citation>
    <scope>NUCLEOTIDE SEQUENCE</scope>
    <source>
        <strain evidence="4">DSM 26468</strain>
    </source>
</reference>
<name>A0A8J7KUB2_9FIRM</name>
<evidence type="ECO:0000313" key="4">
    <source>
        <dbReference type="EMBL" id="MBH1942291.1"/>
    </source>
</evidence>
<dbReference type="EMBL" id="JAEAGR010000019">
    <property type="protein sequence ID" value="MBH1942291.1"/>
    <property type="molecule type" value="Genomic_DNA"/>
</dbReference>
<proteinExistence type="inferred from homology"/>
<keyword evidence="2" id="KW-0812">Transmembrane</keyword>
<feature type="domain" description="Cell envelope-related transcriptional attenuator" evidence="3">
    <location>
        <begin position="151"/>
        <end position="308"/>
    </location>
</feature>
<dbReference type="PANTHER" id="PTHR33392:SF6">
    <property type="entry name" value="POLYISOPRENYL-TEICHOIC ACID--PEPTIDOGLYCAN TEICHOIC ACID TRANSFERASE TAGU"/>
    <property type="match status" value="1"/>
</dbReference>
<evidence type="ECO:0000259" key="3">
    <source>
        <dbReference type="Pfam" id="PF03816"/>
    </source>
</evidence>
<organism evidence="4 5">
    <name type="scientific">Mobilitalea sibirica</name>
    <dbReference type="NCBI Taxonomy" id="1462919"/>
    <lineage>
        <taxon>Bacteria</taxon>
        <taxon>Bacillati</taxon>
        <taxon>Bacillota</taxon>
        <taxon>Clostridia</taxon>
        <taxon>Lachnospirales</taxon>
        <taxon>Lachnospiraceae</taxon>
        <taxon>Mobilitalea</taxon>
    </lineage>
</organism>
<dbReference type="Proteomes" id="UP000623269">
    <property type="component" value="Unassembled WGS sequence"/>
</dbReference>
<evidence type="ECO:0000256" key="2">
    <source>
        <dbReference type="SAM" id="Phobius"/>
    </source>
</evidence>
<dbReference type="NCBIfam" id="TIGR00350">
    <property type="entry name" value="lytR_cpsA_psr"/>
    <property type="match status" value="1"/>
</dbReference>
<comment type="caution">
    <text evidence="4">The sequence shown here is derived from an EMBL/GenBank/DDBJ whole genome shotgun (WGS) entry which is preliminary data.</text>
</comment>
<dbReference type="RefSeq" id="WP_197662542.1">
    <property type="nucleotide sequence ID" value="NZ_JAEAGR010000019.1"/>
</dbReference>
<evidence type="ECO:0000313" key="5">
    <source>
        <dbReference type="Proteomes" id="UP000623269"/>
    </source>
</evidence>
<gene>
    <name evidence="4" type="ORF">I5677_15425</name>
</gene>
<accession>A0A8J7KUB2</accession>
<dbReference type="Pfam" id="PF03816">
    <property type="entry name" value="LytR_cpsA_psr"/>
    <property type="match status" value="1"/>
</dbReference>
<dbReference type="PANTHER" id="PTHR33392">
    <property type="entry name" value="POLYISOPRENYL-TEICHOIC ACID--PEPTIDOGLYCAN TEICHOIC ACID TRANSFERASE TAGU"/>
    <property type="match status" value="1"/>
</dbReference>
<feature type="transmembrane region" description="Helical" evidence="2">
    <location>
        <begin position="12"/>
        <end position="36"/>
    </location>
</feature>
<keyword evidence="2" id="KW-0472">Membrane</keyword>
<evidence type="ECO:0000256" key="1">
    <source>
        <dbReference type="ARBA" id="ARBA00006068"/>
    </source>
</evidence>
<keyword evidence="2" id="KW-1133">Transmembrane helix</keyword>
<sequence>MRENTKKRNVKRLIIISISSFLGIAFILGATAYFVVRSYIGKMNLVVLEEDEMEYVDSNEYVEDDEYVEDNYYDAYMDKTVDEIISMDTSGSNDAHNKVINETQTEDVEDMEEQISRNMSDNRMEIKKDKDVLNVLLIGSDSRNSKRRGLSDAMILISINKKTKTIFATSFLRDIYLQIPGKKNNRLNTAYSSGGAKLLMETIEQNFKIDIDKYISVDFFAFMDIVDAIGGVTLEITDKELPVVNDYVDHLNKLLKVEEGTDRLKNSGSQLLNGKQALGYTRVRYVGTDFARTARQRKILEIIFNKIKGLSLTQMNDLLNKVLPKVTTNFKEGEIFSQIMSLPSYLKYDIEQCTIPIKDSYKNMSIRGMAVLGVDFEMNIKKLHERIYLAD</sequence>
<dbReference type="InterPro" id="IPR050922">
    <property type="entry name" value="LytR/CpsA/Psr_CW_biosynth"/>
</dbReference>
<comment type="similarity">
    <text evidence="1">Belongs to the LytR/CpsA/Psr (LCP) family.</text>
</comment>
<keyword evidence="5" id="KW-1185">Reference proteome</keyword>
<dbReference type="Gene3D" id="3.40.630.190">
    <property type="entry name" value="LCP protein"/>
    <property type="match status" value="1"/>
</dbReference>
<dbReference type="InterPro" id="IPR004474">
    <property type="entry name" value="LytR_CpsA_psr"/>
</dbReference>